<organism evidence="1 2">
    <name type="scientific">Tuber magnatum</name>
    <name type="common">white Piedmont truffle</name>
    <dbReference type="NCBI Taxonomy" id="42249"/>
    <lineage>
        <taxon>Eukaryota</taxon>
        <taxon>Fungi</taxon>
        <taxon>Dikarya</taxon>
        <taxon>Ascomycota</taxon>
        <taxon>Pezizomycotina</taxon>
        <taxon>Pezizomycetes</taxon>
        <taxon>Pezizales</taxon>
        <taxon>Tuberaceae</taxon>
        <taxon>Tuber</taxon>
    </lineage>
</organism>
<comment type="caution">
    <text evidence="1">The sequence shown here is derived from an EMBL/GenBank/DDBJ whole genome shotgun (WGS) entry which is preliminary data.</text>
</comment>
<dbReference type="Proteomes" id="UP000246991">
    <property type="component" value="Unassembled WGS sequence"/>
</dbReference>
<sequence>PASILETAGIKVCIVGSAVVRLFRSDLLIGDIGLAIAEEQFDLSLSLLHSHGFHDIHFEHFQLDAMPALSKPGGWVARRLQYPPTSDIIVLTPARYWHLDITPDMTFLPYPHPYRYLHFLAYLEALIRTIDTLVPSGDKSLLFTYQYAIMAELLPQQPDLEAMISPGDRFFIDFYMKQVGLSSMLKVLELRNRIIEGSISVETAGRIVPRPDLARKRIKEKY</sequence>
<feature type="non-terminal residue" evidence="1">
    <location>
        <position position="1"/>
    </location>
</feature>
<accession>A0A317SU07</accession>
<reference evidence="1 2" key="1">
    <citation type="submission" date="2018-03" db="EMBL/GenBank/DDBJ databases">
        <title>Genomes of Pezizomycetes fungi and the evolution of truffles.</title>
        <authorList>
            <person name="Murat C."/>
            <person name="Payen T."/>
            <person name="Noel B."/>
            <person name="Kuo A."/>
            <person name="Martin F.M."/>
        </authorList>
    </citation>
    <scope>NUCLEOTIDE SEQUENCE [LARGE SCALE GENOMIC DNA]</scope>
    <source>
        <strain evidence="1">091103-1</strain>
    </source>
</reference>
<proteinExistence type="predicted"/>
<dbReference type="OrthoDB" id="4175694at2759"/>
<evidence type="ECO:0000313" key="1">
    <source>
        <dbReference type="EMBL" id="PWW76601.1"/>
    </source>
</evidence>
<dbReference type="EMBL" id="PYWC01000031">
    <property type="protein sequence ID" value="PWW76601.1"/>
    <property type="molecule type" value="Genomic_DNA"/>
</dbReference>
<evidence type="ECO:0000313" key="2">
    <source>
        <dbReference type="Proteomes" id="UP000246991"/>
    </source>
</evidence>
<name>A0A317SU07_9PEZI</name>
<gene>
    <name evidence="1" type="ORF">C7212DRAFT_46755</name>
</gene>
<dbReference type="AlphaFoldDB" id="A0A317SU07"/>
<feature type="non-terminal residue" evidence="1">
    <location>
        <position position="222"/>
    </location>
</feature>
<keyword evidence="2" id="KW-1185">Reference proteome</keyword>
<protein>
    <submittedName>
        <fullName evidence="1">Uncharacterized protein</fullName>
    </submittedName>
</protein>